<feature type="compositionally biased region" description="Low complexity" evidence="1">
    <location>
        <begin position="87"/>
        <end position="102"/>
    </location>
</feature>
<keyword evidence="2" id="KW-0472">Membrane</keyword>
<gene>
    <name evidence="3" type="ORF">ESZ50_08795</name>
</gene>
<keyword evidence="2" id="KW-0812">Transmembrane</keyword>
<keyword evidence="4" id="KW-1185">Reference proteome</keyword>
<evidence type="ECO:0000256" key="1">
    <source>
        <dbReference type="SAM" id="MobiDB-lite"/>
    </source>
</evidence>
<feature type="transmembrane region" description="Helical" evidence="2">
    <location>
        <begin position="43"/>
        <end position="63"/>
    </location>
</feature>
<sequence>MAKKYLSSKTRTSHTFEFYRDRQDDPNWRDDYLRIKAIRRHDFFVSMLAGFVVLVIVFGILFLTGKDKLEGVSSKGNEKTVSNVAGSSVRSSESRSSSTSSSINVEANDFPYAVTYTGTWSDKFHYGDRIIMISKDSTDNDLSLVDYLTPPNSSVKYSGLQIRNVETKTLTVNTKITGETENVQVNTEIYNPSNQDIYYLRYNDEDVITLIYPMTDANGSEHYYELEYTNI</sequence>
<comment type="caution">
    <text evidence="3">The sequence shown here is derived from an EMBL/GenBank/DDBJ whole genome shotgun (WGS) entry which is preliminary data.</text>
</comment>
<dbReference type="RefSeq" id="WP_148623195.1">
    <property type="nucleotide sequence ID" value="NZ_SDGZ01000020.1"/>
</dbReference>
<evidence type="ECO:0000256" key="2">
    <source>
        <dbReference type="SAM" id="Phobius"/>
    </source>
</evidence>
<dbReference type="EMBL" id="SDGZ01000020">
    <property type="protein sequence ID" value="TYC48449.1"/>
    <property type="molecule type" value="Genomic_DNA"/>
</dbReference>
<protein>
    <submittedName>
        <fullName evidence="3">Uncharacterized protein</fullName>
    </submittedName>
</protein>
<feature type="region of interest" description="Disordered" evidence="1">
    <location>
        <begin position="71"/>
        <end position="103"/>
    </location>
</feature>
<dbReference type="OrthoDB" id="2200318at2"/>
<dbReference type="Proteomes" id="UP000371977">
    <property type="component" value="Unassembled WGS sequence"/>
</dbReference>
<name>A0A6C2C427_9LACO</name>
<evidence type="ECO:0000313" key="4">
    <source>
        <dbReference type="Proteomes" id="UP000371977"/>
    </source>
</evidence>
<accession>A0A6C2C427</accession>
<keyword evidence="2" id="KW-1133">Transmembrane helix</keyword>
<evidence type="ECO:0000313" key="3">
    <source>
        <dbReference type="EMBL" id="TYC48449.1"/>
    </source>
</evidence>
<reference evidence="3 4" key="1">
    <citation type="submission" date="2019-01" db="EMBL/GenBank/DDBJ databases">
        <title>Weissella sp. nov., a novel lactic acid bacterium isolated from animal feces.</title>
        <authorList>
            <person name="Wang L.-T."/>
        </authorList>
    </citation>
    <scope>NUCLEOTIDE SEQUENCE [LARGE SCALE GENOMIC DNA]</scope>
    <source>
        <strain evidence="3 4">8H-2</strain>
    </source>
</reference>
<organism evidence="3 4">
    <name type="scientific">Weissella muntiaci</name>
    <dbReference type="NCBI Taxonomy" id="2508881"/>
    <lineage>
        <taxon>Bacteria</taxon>
        <taxon>Bacillati</taxon>
        <taxon>Bacillota</taxon>
        <taxon>Bacilli</taxon>
        <taxon>Lactobacillales</taxon>
        <taxon>Lactobacillaceae</taxon>
        <taxon>Weissella</taxon>
    </lineage>
</organism>
<dbReference type="AlphaFoldDB" id="A0A6C2C427"/>
<proteinExistence type="predicted"/>